<evidence type="ECO:0000313" key="8">
    <source>
        <dbReference type="EMBL" id="MPQ43604.1"/>
    </source>
</evidence>
<keyword evidence="9" id="KW-1185">Reference proteome</keyword>
<dbReference type="Pfam" id="PF07555">
    <property type="entry name" value="NAGidase"/>
    <property type="match status" value="1"/>
</dbReference>
<feature type="domain" description="F5/8 type C" evidence="5">
    <location>
        <begin position="887"/>
        <end position="1024"/>
    </location>
</feature>
<organism evidence="8 9">
    <name type="scientific">Clostridium tarantellae</name>
    <dbReference type="NCBI Taxonomy" id="39493"/>
    <lineage>
        <taxon>Bacteria</taxon>
        <taxon>Bacillati</taxon>
        <taxon>Bacillota</taxon>
        <taxon>Clostridia</taxon>
        <taxon>Eubacteriales</taxon>
        <taxon>Clostridiaceae</taxon>
        <taxon>Clostridium</taxon>
    </lineage>
</organism>
<keyword evidence="2 3" id="KW-0326">Glycosidase</keyword>
<dbReference type="InterPro" id="IPR036116">
    <property type="entry name" value="FN3_sf"/>
</dbReference>
<gene>
    <name evidence="8" type="ORF">GBZ86_07515</name>
</gene>
<dbReference type="GO" id="GO:0005975">
    <property type="term" value="P:carbohydrate metabolic process"/>
    <property type="evidence" value="ECO:0007669"/>
    <property type="project" value="UniProtKB-ARBA"/>
</dbReference>
<feature type="domain" description="F5/8 type C" evidence="5">
    <location>
        <begin position="683"/>
        <end position="783"/>
    </location>
</feature>
<dbReference type="GO" id="GO:0015929">
    <property type="term" value="F:hexosaminidase activity"/>
    <property type="evidence" value="ECO:0007669"/>
    <property type="project" value="UniProtKB-ARBA"/>
</dbReference>
<dbReference type="SUPFAM" id="SSF55545">
    <property type="entry name" value="beta-N-acetylhexosaminidase-like domain"/>
    <property type="match status" value="1"/>
</dbReference>
<dbReference type="InterPro" id="IPR013783">
    <property type="entry name" value="Ig-like_fold"/>
</dbReference>
<keyword evidence="4" id="KW-0732">Signal</keyword>
<dbReference type="PANTHER" id="PTHR13170:SF16">
    <property type="entry name" value="PROTEIN O-GLCNACASE"/>
    <property type="match status" value="1"/>
</dbReference>
<dbReference type="InterPro" id="IPR029018">
    <property type="entry name" value="Hex-like_dom2"/>
</dbReference>
<evidence type="ECO:0000259" key="6">
    <source>
        <dbReference type="PROSITE" id="PS50853"/>
    </source>
</evidence>
<dbReference type="GO" id="GO:1901135">
    <property type="term" value="P:carbohydrate derivative metabolic process"/>
    <property type="evidence" value="ECO:0007669"/>
    <property type="project" value="UniProtKB-ARBA"/>
</dbReference>
<evidence type="ECO:0000256" key="3">
    <source>
        <dbReference type="PROSITE-ProRule" id="PRU01353"/>
    </source>
</evidence>
<dbReference type="Gene3D" id="3.30.379.10">
    <property type="entry name" value="Chitobiase/beta-hexosaminidase domain 2-like"/>
    <property type="match status" value="1"/>
</dbReference>
<feature type="signal peptide" evidence="4">
    <location>
        <begin position="1"/>
        <end position="24"/>
    </location>
</feature>
<dbReference type="SMART" id="SM00060">
    <property type="entry name" value="FN3"/>
    <property type="match status" value="1"/>
</dbReference>
<dbReference type="Gene3D" id="3.20.20.80">
    <property type="entry name" value="Glycosidases"/>
    <property type="match status" value="1"/>
</dbReference>
<dbReference type="Proteomes" id="UP000430345">
    <property type="component" value="Unassembled WGS sequence"/>
</dbReference>
<dbReference type="SUPFAM" id="SSF140657">
    <property type="entry name" value="Hyaluronidase post-catalytic domain-like"/>
    <property type="match status" value="1"/>
</dbReference>
<feature type="domain" description="GH84" evidence="7">
    <location>
        <begin position="194"/>
        <end position="469"/>
    </location>
</feature>
<dbReference type="InterPro" id="IPR011496">
    <property type="entry name" value="O-GlcNAcase_cat"/>
</dbReference>
<dbReference type="PANTHER" id="PTHR13170">
    <property type="entry name" value="O-GLCNACASE"/>
    <property type="match status" value="1"/>
</dbReference>
<dbReference type="InterPro" id="IPR015882">
    <property type="entry name" value="HEX_bac_N"/>
</dbReference>
<evidence type="ECO:0000313" key="9">
    <source>
        <dbReference type="Proteomes" id="UP000430345"/>
    </source>
</evidence>
<dbReference type="EMBL" id="WHJC01000084">
    <property type="protein sequence ID" value="MPQ43604.1"/>
    <property type="molecule type" value="Genomic_DNA"/>
</dbReference>
<evidence type="ECO:0000256" key="2">
    <source>
        <dbReference type="ARBA" id="ARBA00023295"/>
    </source>
</evidence>
<dbReference type="PROSITE" id="PS50853">
    <property type="entry name" value="FN3"/>
    <property type="match status" value="1"/>
</dbReference>
<dbReference type="InterPro" id="IPR049019">
    <property type="entry name" value="NagJ-like_helical"/>
</dbReference>
<dbReference type="PROSITE" id="PS50022">
    <property type="entry name" value="FA58C_3"/>
    <property type="match status" value="2"/>
</dbReference>
<dbReference type="PROSITE" id="PS52009">
    <property type="entry name" value="GH84"/>
    <property type="match status" value="1"/>
</dbReference>
<sequence length="1257" mass="142962">MGRKKFIKKLQLSLAAILAINTSAVISVKATENIANDLIGNKANENLNIMPMPKDMTVNEGIVELNDSVNIIGANEADIDAVNLLKEILNNLGITVNETVVEGATTIYIGEKNDNISEMDNILTNMNVSSEDITKAEGYILATEDNESGDNIVIRGNDEVGTFYGVQSLKQIIDNKNNVKTVKEVVVKDEPSIRLRSIVEGFYGTPWTQEERLDQLKMYGENKINAYIYAPKSDPYHREKWREPYPASELDRMQELIHTADENKVDFVFAISPGLDIRFDGEEGEVDFQALMNKAETLYDMGVRRFSILWDDIANNEGAKQAEVLNRFNREFVKKKEGVKPLITVPKEYWTSYMYEQDGQTIKEYTQSFANTLEEDIDVMWTGHDVIPPKGVSLEDAQKVRNIYGKKMMLWWNYPVNDYREDKLALGPMYALDQDLDDEISGFIINPMRFAEASKVSIITGADYSWNTKEYDYNRSWDKALEIIGKEVKDALKVFSDHSTRLDTGRPDSPELNALIEGMWTKWDNDEDVSLELQELINHFSKMKEASATLKTSLKNKKLLSQIENHLLKFEMYADTGLTTVEMLKDIKSDNMVGFWNNKYRGTKALLDLDSKKETISNLVVDPFIRKSHQVGNTYFDNKTTVLKDKEYSYTSIGNLEHNEYEQWYMPKSTHDPSKMFDELLDNGFWSKNAVNEGEYVGFDLGKVEKLKNVYFLMGKTGYDTDIILDGVLEYSLDGENWLTLQDTIENRETLVECDVEARYVRYRITKNSENKLFVRDFKVNVNKSSEKALGKVKNGTIEKGVEGDEEFISLNNIGTVNFKKDETIGIALNDIKNVVAMQANGTLNNEDFVIESSLDNRNWNFHKVSDGASFRSMKPVIGKFFRIKALKDTEVNLESLKIYTEGRPEITMTTNRPINPDRPHRQAVFGDDYDSGTQFVTVPFIEVGDYVQIDLGKVMNVRDVRLLQGHDEDFINNGILEYSVDGENWTQIDTEFGPNDIVVKDLDIEARYLKATSTKFRDRWIKVREFTVNNLTEEYLVTTSKKGTYVDRAENVRDNNLNTAYIPENNIETGDELTYRILDNKLSSKVTVVQGTENISTAKVTAQNSKGQWIELGNLSEGYNEFNLESPMHIVAVKLTFENPSGKPEIFEVKPTFVGIVEDPEIPEIVEKPGKPEKLSIKEATNDSIKLSWNAPKTGETVDKYVIYKDGVKIDEVSSEITEYTATDLKANTLYGFKIVAIGKDGQTSRPIGKNGRTTK</sequence>
<feature type="active site" description="Proton donor" evidence="3">
    <location>
        <position position="312"/>
    </location>
</feature>
<dbReference type="Gene3D" id="2.60.120.260">
    <property type="entry name" value="Galactose-binding domain-like"/>
    <property type="match status" value="2"/>
</dbReference>
<keyword evidence="1 3" id="KW-0378">Hydrolase</keyword>
<evidence type="ECO:0000259" key="7">
    <source>
        <dbReference type="PROSITE" id="PS52009"/>
    </source>
</evidence>
<dbReference type="CDD" id="cd00063">
    <property type="entry name" value="FN3"/>
    <property type="match status" value="1"/>
</dbReference>
<dbReference type="Pfam" id="PF21774">
    <property type="entry name" value="NagJ_C"/>
    <property type="match status" value="1"/>
</dbReference>
<dbReference type="Gene3D" id="1.20.58.460">
    <property type="entry name" value="Hyaluronidase post-catalytic domain-like"/>
    <property type="match status" value="1"/>
</dbReference>
<name>A0A6I1MKV1_9CLOT</name>
<dbReference type="InterPro" id="IPR008979">
    <property type="entry name" value="Galactose-bd-like_sf"/>
</dbReference>
<dbReference type="SUPFAM" id="SSF49265">
    <property type="entry name" value="Fibronectin type III"/>
    <property type="match status" value="1"/>
</dbReference>
<dbReference type="InterPro" id="IPR017853">
    <property type="entry name" value="GH"/>
</dbReference>
<protein>
    <submittedName>
        <fullName evidence="8">Hyaluronidase</fullName>
    </submittedName>
</protein>
<comment type="caution">
    <text evidence="8">The sequence shown here is derived from an EMBL/GenBank/DDBJ whole genome shotgun (WGS) entry which is preliminary data.</text>
</comment>
<dbReference type="Pfam" id="PF02838">
    <property type="entry name" value="Glyco_hydro_20b"/>
    <property type="match status" value="1"/>
</dbReference>
<evidence type="ECO:0000256" key="1">
    <source>
        <dbReference type="ARBA" id="ARBA00022801"/>
    </source>
</evidence>
<dbReference type="AlphaFoldDB" id="A0A6I1MKV1"/>
<dbReference type="Pfam" id="PF00041">
    <property type="entry name" value="fn3"/>
    <property type="match status" value="1"/>
</dbReference>
<proteinExistence type="inferred from homology"/>
<dbReference type="Gene3D" id="2.60.40.10">
    <property type="entry name" value="Immunoglobulins"/>
    <property type="match status" value="1"/>
</dbReference>
<reference evidence="8 9" key="1">
    <citation type="submission" date="2019-10" db="EMBL/GenBank/DDBJ databases">
        <title>The Genome Sequence of Clostridium tarantellae Isolated from Fish Brain.</title>
        <authorList>
            <person name="Bano L."/>
            <person name="Kiel M."/>
            <person name="Sales G."/>
            <person name="Doxey A.C."/>
            <person name="Mansfield M.J."/>
            <person name="Schiavone M."/>
            <person name="Rossetto O."/>
            <person name="Pirazzini M."/>
            <person name="Dobrindt U."/>
            <person name="Montecucco C."/>
        </authorList>
    </citation>
    <scope>NUCLEOTIDE SEQUENCE [LARGE SCALE GENOMIC DNA]</scope>
    <source>
        <strain evidence="8 9">DSM 3997</strain>
    </source>
</reference>
<dbReference type="OrthoDB" id="9763537at2"/>
<dbReference type="SUPFAM" id="SSF49785">
    <property type="entry name" value="Galactose-binding domain-like"/>
    <property type="match status" value="2"/>
</dbReference>
<dbReference type="InterPro" id="IPR000421">
    <property type="entry name" value="FA58C"/>
</dbReference>
<feature type="chain" id="PRO_5039694111" evidence="4">
    <location>
        <begin position="25"/>
        <end position="1257"/>
    </location>
</feature>
<dbReference type="SUPFAM" id="SSF51445">
    <property type="entry name" value="(Trans)glycosidases"/>
    <property type="match status" value="1"/>
</dbReference>
<dbReference type="InterPro" id="IPR003961">
    <property type="entry name" value="FN3_dom"/>
</dbReference>
<comment type="similarity">
    <text evidence="3">Belongs to the glycosyl hydrolase 84 family.</text>
</comment>
<dbReference type="RefSeq" id="WP_152889278.1">
    <property type="nucleotide sequence ID" value="NZ_WHJC01000084.1"/>
</dbReference>
<feature type="domain" description="Fibronectin type-III" evidence="6">
    <location>
        <begin position="1172"/>
        <end position="1257"/>
    </location>
</feature>
<accession>A0A6I1MKV1</accession>
<evidence type="ECO:0000259" key="5">
    <source>
        <dbReference type="PROSITE" id="PS50022"/>
    </source>
</evidence>
<evidence type="ECO:0000256" key="4">
    <source>
        <dbReference type="SAM" id="SignalP"/>
    </source>
</evidence>
<dbReference type="InterPro" id="IPR051822">
    <property type="entry name" value="Glycosyl_Hydrolase_84"/>
</dbReference>
<dbReference type="Pfam" id="PF00754">
    <property type="entry name" value="F5_F8_type_C"/>
    <property type="match status" value="2"/>
</dbReference>